<dbReference type="GO" id="GO:0005789">
    <property type="term" value="C:endoplasmic reticulum membrane"/>
    <property type="evidence" value="ECO:0007669"/>
    <property type="project" value="UniProtKB-SubCell"/>
</dbReference>
<comment type="catalytic activity">
    <reaction evidence="16">
        <text>trimethylamine + NADPH + O2 = trimethylamine N-oxide + NADP(+) + H2O</text>
        <dbReference type="Rhea" id="RHEA:31979"/>
        <dbReference type="ChEBI" id="CHEBI:15377"/>
        <dbReference type="ChEBI" id="CHEBI:15379"/>
        <dbReference type="ChEBI" id="CHEBI:15724"/>
        <dbReference type="ChEBI" id="CHEBI:57783"/>
        <dbReference type="ChEBI" id="CHEBI:58349"/>
        <dbReference type="ChEBI" id="CHEBI:58389"/>
        <dbReference type="EC" id="1.14.13.148"/>
    </reaction>
    <physiologicalReaction direction="left-to-right" evidence="16">
        <dbReference type="Rhea" id="RHEA:31980"/>
    </physiologicalReaction>
</comment>
<evidence type="ECO:0000256" key="10">
    <source>
        <dbReference type="ARBA" id="ARBA00023002"/>
    </source>
</evidence>
<dbReference type="InterPro" id="IPR020946">
    <property type="entry name" value="Flavin_mOase-like"/>
</dbReference>
<evidence type="ECO:0000256" key="2">
    <source>
        <dbReference type="ARBA" id="ARBA00004389"/>
    </source>
</evidence>
<keyword evidence="8" id="KW-0521">NADP</keyword>
<dbReference type="PRINTS" id="PR00370">
    <property type="entry name" value="FMOXYGENASE"/>
</dbReference>
<evidence type="ECO:0000256" key="6">
    <source>
        <dbReference type="ARBA" id="ARBA00022824"/>
    </source>
</evidence>
<dbReference type="PANTHER" id="PTHR23023">
    <property type="entry name" value="DIMETHYLANILINE MONOOXYGENASE"/>
    <property type="match status" value="1"/>
</dbReference>
<dbReference type="Proteomes" id="UP000762676">
    <property type="component" value="Unassembled WGS sequence"/>
</dbReference>
<dbReference type="EMBL" id="BMAT01011718">
    <property type="protein sequence ID" value="GFR77764.1"/>
    <property type="molecule type" value="Genomic_DNA"/>
</dbReference>
<comment type="cofactor">
    <cofactor evidence="1 18">
        <name>FAD</name>
        <dbReference type="ChEBI" id="CHEBI:57692"/>
    </cofactor>
</comment>
<reference evidence="19 20" key="1">
    <citation type="journal article" date="2021" name="Elife">
        <title>Chloroplast acquisition without the gene transfer in kleptoplastic sea slugs, Plakobranchus ocellatus.</title>
        <authorList>
            <person name="Maeda T."/>
            <person name="Takahashi S."/>
            <person name="Yoshida T."/>
            <person name="Shimamura S."/>
            <person name="Takaki Y."/>
            <person name="Nagai Y."/>
            <person name="Toyoda A."/>
            <person name="Suzuki Y."/>
            <person name="Arimoto A."/>
            <person name="Ishii H."/>
            <person name="Satoh N."/>
            <person name="Nishiyama T."/>
            <person name="Hasebe M."/>
            <person name="Maruyama T."/>
            <person name="Minagawa J."/>
            <person name="Obokata J."/>
            <person name="Shigenobu S."/>
        </authorList>
    </citation>
    <scope>NUCLEOTIDE SEQUENCE [LARGE SCALE GENOMIC DNA]</scope>
</reference>
<organism evidence="19 20">
    <name type="scientific">Elysia marginata</name>
    <dbReference type="NCBI Taxonomy" id="1093978"/>
    <lineage>
        <taxon>Eukaryota</taxon>
        <taxon>Metazoa</taxon>
        <taxon>Spiralia</taxon>
        <taxon>Lophotrochozoa</taxon>
        <taxon>Mollusca</taxon>
        <taxon>Gastropoda</taxon>
        <taxon>Heterobranchia</taxon>
        <taxon>Euthyneura</taxon>
        <taxon>Panpulmonata</taxon>
        <taxon>Sacoglossa</taxon>
        <taxon>Placobranchoidea</taxon>
        <taxon>Plakobranchidae</taxon>
        <taxon>Elysia</taxon>
    </lineage>
</organism>
<evidence type="ECO:0000256" key="13">
    <source>
        <dbReference type="ARBA" id="ARBA00045957"/>
    </source>
</evidence>
<keyword evidence="11 18" id="KW-0503">Monooxygenase</keyword>
<proteinExistence type="inferred from homology"/>
<comment type="similarity">
    <text evidence="3 18">Belongs to the FMO family.</text>
</comment>
<evidence type="ECO:0000256" key="9">
    <source>
        <dbReference type="ARBA" id="ARBA00022989"/>
    </source>
</evidence>
<keyword evidence="9" id="KW-1133">Transmembrane helix</keyword>
<accession>A0AAV4FX93</accession>
<dbReference type="InterPro" id="IPR000960">
    <property type="entry name" value="Flavin_mOase"/>
</dbReference>
<evidence type="ECO:0000313" key="19">
    <source>
        <dbReference type="EMBL" id="GFR77764.1"/>
    </source>
</evidence>
<name>A0AAV4FX93_9GAST</name>
<sequence>MYADHFGLRQHIRHHTDVISVTKTDDHATTGRWNVRCRDVSTGEESSEVFGAVMACNGYQSYPNIPKMEGLADFRGQVLHTHDYRTAAGFENKRVLVVGVGNSGGDCAVDVCRVTKQLFLSTRQGTWVVGRLDQDGYPWDFNHLTRFRLFLQSKFTRPWEKYIEWKVNSKFNHANFRLKPPFGLFYGQPMINDDLPARMLTGAIKIKTDVKRFTETGVEFVDGTTEELDAVILATGYKSEFPFLSQDVRVGLTNFFCHL</sequence>
<comment type="catalytic activity">
    <reaction evidence="15">
        <text>hypotaurine + NADPH + O2 + H(+) = taurine + NADP(+) + H2O</text>
        <dbReference type="Rhea" id="RHEA:69819"/>
        <dbReference type="ChEBI" id="CHEBI:15377"/>
        <dbReference type="ChEBI" id="CHEBI:15378"/>
        <dbReference type="ChEBI" id="CHEBI:15379"/>
        <dbReference type="ChEBI" id="CHEBI:57783"/>
        <dbReference type="ChEBI" id="CHEBI:57853"/>
        <dbReference type="ChEBI" id="CHEBI:58349"/>
        <dbReference type="ChEBI" id="CHEBI:507393"/>
        <dbReference type="EC" id="1.14.13.8"/>
    </reaction>
    <physiologicalReaction direction="left-to-right" evidence="15">
        <dbReference type="Rhea" id="RHEA:69820"/>
    </physiologicalReaction>
</comment>
<dbReference type="GO" id="GO:0034899">
    <property type="term" value="F:trimethylamine monooxygenase activity"/>
    <property type="evidence" value="ECO:0007669"/>
    <property type="project" value="UniProtKB-EC"/>
</dbReference>
<dbReference type="Pfam" id="PF00743">
    <property type="entry name" value="FMO-like"/>
    <property type="match status" value="1"/>
</dbReference>
<evidence type="ECO:0000256" key="3">
    <source>
        <dbReference type="ARBA" id="ARBA00009183"/>
    </source>
</evidence>
<dbReference type="InterPro" id="IPR050346">
    <property type="entry name" value="FMO-like"/>
</dbReference>
<keyword evidence="5" id="KW-0812">Transmembrane</keyword>
<gene>
    <name evidence="19" type="ORF">ElyMa_005832500</name>
</gene>
<evidence type="ECO:0000256" key="11">
    <source>
        <dbReference type="ARBA" id="ARBA00023033"/>
    </source>
</evidence>
<evidence type="ECO:0000256" key="16">
    <source>
        <dbReference type="ARBA" id="ARBA00048088"/>
    </source>
</evidence>
<dbReference type="FunFam" id="3.50.50.60:FF:000159">
    <property type="entry name" value="Dimethylaniline monooxygenase [N-oxide-forming]"/>
    <property type="match status" value="1"/>
</dbReference>
<dbReference type="InterPro" id="IPR036188">
    <property type="entry name" value="FAD/NAD-bd_sf"/>
</dbReference>
<evidence type="ECO:0000313" key="20">
    <source>
        <dbReference type="Proteomes" id="UP000762676"/>
    </source>
</evidence>
<evidence type="ECO:0000256" key="8">
    <source>
        <dbReference type="ARBA" id="ARBA00022857"/>
    </source>
</evidence>
<evidence type="ECO:0000256" key="15">
    <source>
        <dbReference type="ARBA" id="ARBA00048041"/>
    </source>
</evidence>
<comment type="catalytic activity">
    <reaction evidence="14">
        <text>hypotaurine + NADH + O2 + H(+) = taurine + NAD(+) + H2O</text>
        <dbReference type="Rhea" id="RHEA:74111"/>
        <dbReference type="ChEBI" id="CHEBI:15377"/>
        <dbReference type="ChEBI" id="CHEBI:15378"/>
        <dbReference type="ChEBI" id="CHEBI:15379"/>
        <dbReference type="ChEBI" id="CHEBI:57540"/>
        <dbReference type="ChEBI" id="CHEBI:57853"/>
        <dbReference type="ChEBI" id="CHEBI:57945"/>
        <dbReference type="ChEBI" id="CHEBI:507393"/>
        <dbReference type="EC" id="1.14.13.8"/>
    </reaction>
    <physiologicalReaction direction="left-to-right" evidence="14">
        <dbReference type="Rhea" id="RHEA:74112"/>
    </physiologicalReaction>
</comment>
<keyword evidence="10 18" id="KW-0560">Oxidoreductase</keyword>
<evidence type="ECO:0000256" key="1">
    <source>
        <dbReference type="ARBA" id="ARBA00001974"/>
    </source>
</evidence>
<dbReference type="GO" id="GO:0050660">
    <property type="term" value="F:flavin adenine dinucleotide binding"/>
    <property type="evidence" value="ECO:0007669"/>
    <property type="project" value="InterPro"/>
</dbReference>
<dbReference type="AlphaFoldDB" id="A0AAV4FX93"/>
<evidence type="ECO:0000256" key="14">
    <source>
        <dbReference type="ARBA" id="ARBA00047338"/>
    </source>
</evidence>
<keyword evidence="6" id="KW-0256">Endoplasmic reticulum</keyword>
<evidence type="ECO:0000256" key="17">
    <source>
        <dbReference type="ARBA" id="ARBA00049443"/>
    </source>
</evidence>
<dbReference type="SUPFAM" id="SSF51905">
    <property type="entry name" value="FAD/NAD(P)-binding domain"/>
    <property type="match status" value="2"/>
</dbReference>
<comment type="caution">
    <text evidence="19">The sequence shown here is derived from an EMBL/GenBank/DDBJ whole genome shotgun (WGS) entry which is preliminary data.</text>
</comment>
<evidence type="ECO:0000256" key="4">
    <source>
        <dbReference type="ARBA" id="ARBA00022630"/>
    </source>
</evidence>
<keyword evidence="7 18" id="KW-0274">FAD</keyword>
<keyword evidence="20" id="KW-1185">Reference proteome</keyword>
<evidence type="ECO:0000256" key="5">
    <source>
        <dbReference type="ARBA" id="ARBA00022692"/>
    </source>
</evidence>
<keyword evidence="12" id="KW-0472">Membrane</keyword>
<dbReference type="GO" id="GO:0004499">
    <property type="term" value="F:N,N-dimethylaniline monooxygenase activity"/>
    <property type="evidence" value="ECO:0007669"/>
    <property type="project" value="InterPro"/>
</dbReference>
<comment type="function">
    <text evidence="13">Broad spectrum monooxygenase that catalyzes the oxygenation of a wide variety of nitrogen- and sulfur-containing compounds including xenobiotics. Catalyzes the S-oxygenation of hypotaurine to produce taurine, an organic osmolyte involved in cell volume regulation as well as a variety of cytoprotective and developmental processes. In vitro, catalyzes the N-oxygenation of trimethylamine (TMA) to produce trimethylamine N-oxide (TMAO) and could therefore participate to the detoxification of this compound that is generated by the action of gut microbiota from dietary precursors such as choline, choline containing compounds, betaine or L-carnitine.</text>
</comment>
<dbReference type="Gene3D" id="3.50.50.60">
    <property type="entry name" value="FAD/NAD(P)-binding domain"/>
    <property type="match status" value="1"/>
</dbReference>
<dbReference type="EC" id="1.-.-.-" evidence="18"/>
<protein>
    <recommendedName>
        <fullName evidence="18">Flavin-containing monooxygenase</fullName>
        <ecNumber evidence="18">1.-.-.-</ecNumber>
    </recommendedName>
</protein>
<evidence type="ECO:0000256" key="18">
    <source>
        <dbReference type="RuleBase" id="RU361177"/>
    </source>
</evidence>
<evidence type="ECO:0000256" key="12">
    <source>
        <dbReference type="ARBA" id="ARBA00023136"/>
    </source>
</evidence>
<evidence type="ECO:0000256" key="7">
    <source>
        <dbReference type="ARBA" id="ARBA00022827"/>
    </source>
</evidence>
<comment type="subcellular location">
    <subcellularLocation>
        <location evidence="2">Endoplasmic reticulum membrane</location>
        <topology evidence="2">Single-pass membrane protein</topology>
    </subcellularLocation>
</comment>
<dbReference type="GO" id="GO:0050661">
    <property type="term" value="F:NADP binding"/>
    <property type="evidence" value="ECO:0007669"/>
    <property type="project" value="InterPro"/>
</dbReference>
<comment type="catalytic activity">
    <reaction evidence="17">
        <text>N,N-dimethylaniline + NADPH + O2 + H(+) = N,N-dimethylaniline N-oxide + NADP(+) + H2O</text>
        <dbReference type="Rhea" id="RHEA:24468"/>
        <dbReference type="ChEBI" id="CHEBI:15377"/>
        <dbReference type="ChEBI" id="CHEBI:15378"/>
        <dbReference type="ChEBI" id="CHEBI:15379"/>
        <dbReference type="ChEBI" id="CHEBI:16269"/>
        <dbReference type="ChEBI" id="CHEBI:17735"/>
        <dbReference type="ChEBI" id="CHEBI:57783"/>
        <dbReference type="ChEBI" id="CHEBI:58349"/>
        <dbReference type="EC" id="1.14.13.8"/>
    </reaction>
    <physiologicalReaction direction="left-to-right" evidence="17">
        <dbReference type="Rhea" id="RHEA:24469"/>
    </physiologicalReaction>
</comment>
<keyword evidence="4 18" id="KW-0285">Flavoprotein</keyword>